<sequence>MDNYNIVLEILKKTKEEIENMKPVNIMVIGKTGVGKSTLVNNVFREKLAETGIGRPITKHLRKITKEGVPINIYDTKGLELNNEVQAGVKDEIIEKIEQSYKEGEDEHIHIVWYCINTTSSRIEDMEIQMIEEFSKKIPVIVVLTQSIGKKGEDMYNYIDSMNLNIKGIQNVMAEPYEISEDIIIPSSGLKELIEKTYEVIPEAARRAFNNAQQVDIEKKASAARNWAMGYVATTFSVGFTPIPFSDATVLVPLQVTMLAHITSIFGISIDKAMITSIVASIGGTGGATFLGRYIVSNLLKLIPGVGTIMGGVISGSTASILTTALAMSYIEVLTFIAKNEREGRKTGFEDIEKMMKEKYEEELKNK</sequence>
<keyword evidence="1" id="KW-0812">Transmembrane</keyword>
<evidence type="ECO:0000313" key="4">
    <source>
        <dbReference type="Proteomes" id="UP000749471"/>
    </source>
</evidence>
<feature type="transmembrane region" description="Helical" evidence="1">
    <location>
        <begin position="277"/>
        <end position="296"/>
    </location>
</feature>
<reference evidence="3 4" key="1">
    <citation type="submission" date="2021-06" db="EMBL/GenBank/DDBJ databases">
        <authorList>
            <person name="Sun Q."/>
            <person name="Li D."/>
        </authorList>
    </citation>
    <scope>NUCLEOTIDE SEQUENCE [LARGE SCALE GENOMIC DNA]</scope>
    <source>
        <strain evidence="3 4">MSJ-40</strain>
    </source>
</reference>
<dbReference type="EMBL" id="JAHLPM010000033">
    <property type="protein sequence ID" value="MBU5440336.1"/>
    <property type="molecule type" value="Genomic_DNA"/>
</dbReference>
<name>A0ABS6EBU8_9FIRM</name>
<keyword evidence="1" id="KW-1133">Transmembrane helix</keyword>
<evidence type="ECO:0000259" key="2">
    <source>
        <dbReference type="Pfam" id="PF01926"/>
    </source>
</evidence>
<dbReference type="Proteomes" id="UP000749471">
    <property type="component" value="Unassembled WGS sequence"/>
</dbReference>
<dbReference type="InterPro" id="IPR006073">
    <property type="entry name" value="GTP-bd"/>
</dbReference>
<feature type="transmembrane region" description="Helical" evidence="1">
    <location>
        <begin position="251"/>
        <end position="270"/>
    </location>
</feature>
<feature type="domain" description="G" evidence="2">
    <location>
        <begin position="26"/>
        <end position="145"/>
    </location>
</feature>
<feature type="transmembrane region" description="Helical" evidence="1">
    <location>
        <begin position="308"/>
        <end position="337"/>
    </location>
</feature>
<proteinExistence type="predicted"/>
<evidence type="ECO:0000256" key="1">
    <source>
        <dbReference type="SAM" id="Phobius"/>
    </source>
</evidence>
<keyword evidence="1" id="KW-0472">Membrane</keyword>
<dbReference type="Pfam" id="PF01926">
    <property type="entry name" value="MMR_HSR1"/>
    <property type="match status" value="1"/>
</dbReference>
<gene>
    <name evidence="3" type="ORF">KQI42_20275</name>
</gene>
<evidence type="ECO:0000313" key="3">
    <source>
        <dbReference type="EMBL" id="MBU5440336.1"/>
    </source>
</evidence>
<protein>
    <submittedName>
        <fullName evidence="3">50S ribosome-binding GTPase</fullName>
    </submittedName>
</protein>
<accession>A0ABS6EBU8</accession>
<dbReference type="RefSeq" id="WP_216522533.1">
    <property type="nucleotide sequence ID" value="NZ_JAHLPM010000033.1"/>
</dbReference>
<organism evidence="3 4">
    <name type="scientific">Tissierella simiarum</name>
    <dbReference type="NCBI Taxonomy" id="2841534"/>
    <lineage>
        <taxon>Bacteria</taxon>
        <taxon>Bacillati</taxon>
        <taxon>Bacillota</taxon>
        <taxon>Tissierellia</taxon>
        <taxon>Tissierellales</taxon>
        <taxon>Tissierellaceae</taxon>
        <taxon>Tissierella</taxon>
    </lineage>
</organism>
<keyword evidence="4" id="KW-1185">Reference proteome</keyword>
<comment type="caution">
    <text evidence="3">The sequence shown here is derived from an EMBL/GenBank/DDBJ whole genome shotgun (WGS) entry which is preliminary data.</text>
</comment>